<keyword evidence="4" id="KW-1185">Reference proteome</keyword>
<evidence type="ECO:0000259" key="2">
    <source>
        <dbReference type="Pfam" id="PF13556"/>
    </source>
</evidence>
<gene>
    <name evidence="3" type="ORF">ABEU19_002454</name>
</gene>
<dbReference type="InterPro" id="IPR025736">
    <property type="entry name" value="PucR_C-HTH_dom"/>
</dbReference>
<reference evidence="3 4" key="1">
    <citation type="submission" date="2023-11" db="EMBL/GenBank/DDBJ databases">
        <authorList>
            <person name="Val-Calvo J."/>
            <person name="Scortti M."/>
            <person name="Vazquez-Boland J."/>
        </authorList>
    </citation>
    <scope>NUCLEOTIDE SEQUENCE [LARGE SCALE GENOMIC DNA]</scope>
    <source>
        <strain evidence="3 4">DSM 46662</strain>
    </source>
</reference>
<dbReference type="Gene3D" id="1.10.10.2840">
    <property type="entry name" value="PucR C-terminal helix-turn-helix domain"/>
    <property type="match status" value="1"/>
</dbReference>
<protein>
    <submittedName>
        <fullName evidence="3">PucR family transcriptional regulator</fullName>
    </submittedName>
</protein>
<dbReference type="PANTHER" id="PTHR33744">
    <property type="entry name" value="CARBOHYDRATE DIACID REGULATOR"/>
    <property type="match status" value="1"/>
</dbReference>
<evidence type="ECO:0000313" key="4">
    <source>
        <dbReference type="Proteomes" id="UP001629744"/>
    </source>
</evidence>
<organism evidence="3 4">
    <name type="scientific">Prescottella soli</name>
    <dbReference type="NCBI Taxonomy" id="1543852"/>
    <lineage>
        <taxon>Bacteria</taxon>
        <taxon>Bacillati</taxon>
        <taxon>Actinomycetota</taxon>
        <taxon>Actinomycetes</taxon>
        <taxon>Mycobacteriales</taxon>
        <taxon>Nocardiaceae</taxon>
        <taxon>Prescottella</taxon>
    </lineage>
</organism>
<dbReference type="RefSeq" id="WP_348606515.1">
    <property type="nucleotide sequence ID" value="NZ_CP157276.1"/>
</dbReference>
<feature type="domain" description="Purine catabolism PurC-like" evidence="1">
    <location>
        <begin position="33"/>
        <end position="128"/>
    </location>
</feature>
<evidence type="ECO:0000259" key="1">
    <source>
        <dbReference type="Pfam" id="PF07905"/>
    </source>
</evidence>
<name>A0ABW9FUU1_9NOCA</name>
<dbReference type="InterPro" id="IPR012914">
    <property type="entry name" value="PucR_dom"/>
</dbReference>
<dbReference type="EMBL" id="JBDLNU010000003">
    <property type="protein sequence ID" value="MFM1728954.1"/>
    <property type="molecule type" value="Genomic_DNA"/>
</dbReference>
<evidence type="ECO:0000313" key="3">
    <source>
        <dbReference type="EMBL" id="MFM1728954.1"/>
    </source>
</evidence>
<comment type="caution">
    <text evidence="3">The sequence shown here is derived from an EMBL/GenBank/DDBJ whole genome shotgun (WGS) entry which is preliminary data.</text>
</comment>
<dbReference type="InterPro" id="IPR042070">
    <property type="entry name" value="PucR_C-HTH_sf"/>
</dbReference>
<dbReference type="PANTHER" id="PTHR33744:SF7">
    <property type="entry name" value="PUCR FAMILY TRANSCRIPTIONAL REGULATOR"/>
    <property type="match status" value="1"/>
</dbReference>
<proteinExistence type="predicted"/>
<sequence length="529" mass="58270">MEADHFRLVDLLLEQDLGLTLESDCDPNVQLVSAHPIEIEAPARWLEPHTLMLTTGTRFAGHENAARAQRELVRELVAAGVSALGYGVGVITETVPRALVDEANRHHFAIISIPAHVRFMDVVAQVAAATRTTDSMVLRRTLQMQNHLLEAMASPAPEADLVGRLAELLRSSVVLYSEVGDVVASAGEAPLHLIRAQLRGRTGQLRFRVGRWMVSAHSISPGGHNYWLAVASRRHEIPDPLAAPAVEVALRLLNTIERARHRATTENRAIRAALVRILVSGDVPDPESVLDRLEMLRFGRRPKLRIVSLAAPRTYDGGRWTFRADRLLDAVEQDVVDLAHDSRLPLLLAQGERELLGIVPAENNSVDTWLQNLREGVVCGFSEPFDDLHTGPERLRDAQCARRAAIRAKSTAIRFEDVGISDWLLAGRDQAITARKAADQLTPLIEDHPELLDFLRDYFANDLDVTATAKQCALHPNTVRYRIKRIEEVLRASLRSPAVITEIHLSLDNLASAPTDAAPAQAAPATSTP</sequence>
<accession>A0ABW9FUU1</accession>
<dbReference type="Pfam" id="PF13556">
    <property type="entry name" value="HTH_30"/>
    <property type="match status" value="1"/>
</dbReference>
<dbReference type="Proteomes" id="UP001629744">
    <property type="component" value="Unassembled WGS sequence"/>
</dbReference>
<feature type="domain" description="PucR C-terminal helix-turn-helix" evidence="2">
    <location>
        <begin position="451"/>
        <end position="507"/>
    </location>
</feature>
<dbReference type="Pfam" id="PF07905">
    <property type="entry name" value="PucR"/>
    <property type="match status" value="1"/>
</dbReference>
<dbReference type="InterPro" id="IPR051448">
    <property type="entry name" value="CdaR-like_regulators"/>
</dbReference>